<dbReference type="SMART" id="SM00530">
    <property type="entry name" value="HTH_XRE"/>
    <property type="match status" value="1"/>
</dbReference>
<keyword evidence="3" id="KW-1185">Reference proteome</keyword>
<dbReference type="AlphaFoldDB" id="A0A1I4EUI4"/>
<dbReference type="Pfam" id="PF13560">
    <property type="entry name" value="HTH_31"/>
    <property type="match status" value="1"/>
</dbReference>
<dbReference type="SUPFAM" id="SSF47413">
    <property type="entry name" value="lambda repressor-like DNA-binding domains"/>
    <property type="match status" value="1"/>
</dbReference>
<accession>A0A1I4EUI4</accession>
<name>A0A1I4EUI4_9RHOB</name>
<organism evidence="2 3">
    <name type="scientific">Loktanella salsilacus</name>
    <dbReference type="NCBI Taxonomy" id="195913"/>
    <lineage>
        <taxon>Bacteria</taxon>
        <taxon>Pseudomonadati</taxon>
        <taxon>Pseudomonadota</taxon>
        <taxon>Alphaproteobacteria</taxon>
        <taxon>Rhodobacterales</taxon>
        <taxon>Roseobacteraceae</taxon>
        <taxon>Loktanella</taxon>
    </lineage>
</organism>
<dbReference type="GO" id="GO:0003677">
    <property type="term" value="F:DNA binding"/>
    <property type="evidence" value="ECO:0007669"/>
    <property type="project" value="InterPro"/>
</dbReference>
<evidence type="ECO:0000259" key="1">
    <source>
        <dbReference type="PROSITE" id="PS50943"/>
    </source>
</evidence>
<dbReference type="RefSeq" id="WP_090188244.1">
    <property type="nucleotide sequence ID" value="NZ_FOTF01000007.1"/>
</dbReference>
<reference evidence="2 3" key="1">
    <citation type="submission" date="2016-10" db="EMBL/GenBank/DDBJ databases">
        <authorList>
            <person name="de Groot N.N."/>
        </authorList>
    </citation>
    <scope>NUCLEOTIDE SEQUENCE [LARGE SCALE GENOMIC DNA]</scope>
    <source>
        <strain evidence="2 3">DSM 16199</strain>
    </source>
</reference>
<dbReference type="InterPro" id="IPR001387">
    <property type="entry name" value="Cro/C1-type_HTH"/>
</dbReference>
<dbReference type="PROSITE" id="PS50943">
    <property type="entry name" value="HTH_CROC1"/>
    <property type="match status" value="1"/>
</dbReference>
<dbReference type="Proteomes" id="UP000199550">
    <property type="component" value="Unassembled WGS sequence"/>
</dbReference>
<gene>
    <name evidence="2" type="ORF">SAMN04488004_107197</name>
</gene>
<dbReference type="OrthoDB" id="7873143at2"/>
<proteinExistence type="predicted"/>
<feature type="domain" description="HTH cro/C1-type" evidence="1">
    <location>
        <begin position="37"/>
        <end position="91"/>
    </location>
</feature>
<evidence type="ECO:0000313" key="3">
    <source>
        <dbReference type="Proteomes" id="UP000199550"/>
    </source>
</evidence>
<dbReference type="STRING" id="195913.SAMN04488004_107197"/>
<dbReference type="CDD" id="cd00093">
    <property type="entry name" value="HTH_XRE"/>
    <property type="match status" value="1"/>
</dbReference>
<sequence length="149" mass="16837">MQDEPFDIDSISAAEWKTMIEKMESDEELLKHISFKLTQLTKRSGLTQAEIARRAGLQRDAYGRYMLGKTMPPPHKLAAIARVFGVDVTELDPVRDYKTVENDEEVEAPQAFRITPSPKSSEMVRLQLDVDLPLDVAAQVMGLVNPHRD</sequence>
<protein>
    <submittedName>
        <fullName evidence="2">Transcriptional regulator, contains XRE-family HTH domain</fullName>
    </submittedName>
</protein>
<dbReference type="EMBL" id="FOTF01000007">
    <property type="protein sequence ID" value="SFL09372.1"/>
    <property type="molecule type" value="Genomic_DNA"/>
</dbReference>
<dbReference type="Gene3D" id="1.10.260.40">
    <property type="entry name" value="lambda repressor-like DNA-binding domains"/>
    <property type="match status" value="1"/>
</dbReference>
<evidence type="ECO:0000313" key="2">
    <source>
        <dbReference type="EMBL" id="SFL09372.1"/>
    </source>
</evidence>
<dbReference type="InterPro" id="IPR010982">
    <property type="entry name" value="Lambda_DNA-bd_dom_sf"/>
</dbReference>